<comment type="subcellular location">
    <subcellularLocation>
        <location evidence="1">Membrane</location>
        <topology evidence="1">Multi-pass membrane protein</topology>
    </subcellularLocation>
</comment>
<feature type="binding site" evidence="6">
    <location>
        <position position="52"/>
    </location>
    <ligand>
        <name>Na(+)</name>
        <dbReference type="ChEBI" id="CHEBI:29101"/>
        <label>1</label>
    </ligand>
</feature>
<feature type="binding site" evidence="6">
    <location>
        <position position="389"/>
    </location>
    <ligand>
        <name>Na(+)</name>
        <dbReference type="ChEBI" id="CHEBI:29101"/>
        <label>1</label>
    </ligand>
</feature>
<reference evidence="11" key="3">
    <citation type="submission" date="2025-09" db="UniProtKB">
        <authorList>
            <consortium name="Ensembl"/>
        </authorList>
    </citation>
    <scope>IDENTIFICATION</scope>
</reference>
<dbReference type="EMBL" id="AFYH01048783">
    <property type="status" value="NOT_ANNOTATED_CDS"/>
    <property type="molecule type" value="Genomic_DNA"/>
</dbReference>
<feature type="region of interest" description="Disordered" evidence="9">
    <location>
        <begin position="1"/>
        <end position="24"/>
    </location>
</feature>
<feature type="transmembrane region" description="Helical" evidence="10">
    <location>
        <begin position="417"/>
        <end position="435"/>
    </location>
</feature>
<feature type="compositionally biased region" description="Basic and acidic residues" evidence="9">
    <location>
        <begin position="10"/>
        <end position="24"/>
    </location>
</feature>
<accession>H2ZWC3</accession>
<feature type="transmembrane region" description="Helical" evidence="10">
    <location>
        <begin position="314"/>
        <end position="339"/>
    </location>
</feature>
<feature type="transmembrane region" description="Helical" evidence="10">
    <location>
        <begin position="532"/>
        <end position="550"/>
    </location>
</feature>
<dbReference type="KEGG" id="lcm:102348489"/>
<feature type="transmembrane region" description="Helical" evidence="10">
    <location>
        <begin position="66"/>
        <end position="86"/>
    </location>
</feature>
<dbReference type="GeneTree" id="ENSGT00940000157478"/>
<dbReference type="InterPro" id="IPR037272">
    <property type="entry name" value="SNS_sf"/>
</dbReference>
<dbReference type="EMBL" id="AFYH01048777">
    <property type="status" value="NOT_ANNOTATED_CDS"/>
    <property type="molecule type" value="Genomic_DNA"/>
</dbReference>
<dbReference type="Proteomes" id="UP000008672">
    <property type="component" value="Unassembled WGS sequence"/>
</dbReference>
<dbReference type="eggNOG" id="KOG3660">
    <property type="taxonomic scope" value="Eukaryota"/>
</dbReference>
<dbReference type="PANTHER" id="PTHR11616:SF111">
    <property type="entry name" value="SODIUM- AND CHLORIDE-DEPENDENT GABA TRANSPORTER 2"/>
    <property type="match status" value="1"/>
</dbReference>
<keyword evidence="6" id="KW-0915">Sodium</keyword>
<feature type="transmembrane region" description="Helical" evidence="10">
    <location>
        <begin position="281"/>
        <end position="302"/>
    </location>
</feature>
<dbReference type="PROSITE" id="PS50267">
    <property type="entry name" value="NA_NEUROTRAN_SYMP_3"/>
    <property type="match status" value="1"/>
</dbReference>
<keyword evidence="3 8" id="KW-0812">Transmembrane</keyword>
<dbReference type="OMA" id="HEWNTAD"/>
<dbReference type="SUPFAM" id="SSF161070">
    <property type="entry name" value="SNF-like"/>
    <property type="match status" value="1"/>
</dbReference>
<keyword evidence="7" id="KW-1015">Disulfide bond</keyword>
<keyword evidence="6" id="KW-0479">Metal-binding</keyword>
<reference evidence="12" key="1">
    <citation type="submission" date="2011-08" db="EMBL/GenBank/DDBJ databases">
        <title>The draft genome of Latimeria chalumnae.</title>
        <authorList>
            <person name="Di Palma F."/>
            <person name="Alfoldi J."/>
            <person name="Johnson J."/>
            <person name="Berlin A."/>
            <person name="Gnerre S."/>
            <person name="Jaffe D."/>
            <person name="MacCallum I."/>
            <person name="Young S."/>
            <person name="Walker B.J."/>
            <person name="Lander E."/>
            <person name="Lindblad-Toh K."/>
        </authorList>
    </citation>
    <scope>NUCLEOTIDE SEQUENCE [LARGE SCALE GENOMIC DNA]</scope>
    <source>
        <strain evidence="12">Wild caught</strain>
    </source>
</reference>
<reference evidence="11" key="2">
    <citation type="submission" date="2025-08" db="UniProtKB">
        <authorList>
            <consortium name="Ensembl"/>
        </authorList>
    </citation>
    <scope>IDENTIFICATION</scope>
</reference>
<feature type="transmembrane region" description="Helical" evidence="10">
    <location>
        <begin position="238"/>
        <end position="261"/>
    </location>
</feature>
<protein>
    <recommendedName>
        <fullName evidence="8">Transporter</fullName>
    </recommendedName>
</protein>
<keyword evidence="2 8" id="KW-0813">Transport</keyword>
<dbReference type="PROSITE" id="PS00610">
    <property type="entry name" value="NA_NEUROTRAN_SYMP_1"/>
    <property type="match status" value="1"/>
</dbReference>
<dbReference type="HOGENOM" id="CLU_006855_9_5_1"/>
<dbReference type="GO" id="GO:0005332">
    <property type="term" value="F:gamma-aminobutyric acid:sodium:chloride symporter activity"/>
    <property type="evidence" value="ECO:0007669"/>
    <property type="project" value="TreeGrafter"/>
</dbReference>
<feature type="transmembrane region" description="Helical" evidence="10">
    <location>
        <begin position="447"/>
        <end position="472"/>
    </location>
</feature>
<dbReference type="OrthoDB" id="6581954at2759"/>
<feature type="transmembrane region" description="Helical" evidence="10">
    <location>
        <begin position="118"/>
        <end position="139"/>
    </location>
</feature>
<dbReference type="InParanoid" id="H2ZWC3"/>
<feature type="transmembrane region" description="Helical" evidence="10">
    <location>
        <begin position="205"/>
        <end position="226"/>
    </location>
</feature>
<keyword evidence="12" id="KW-1185">Reference proteome</keyword>
<dbReference type="Ensembl" id="ENSLACT00000001707.2">
    <property type="protein sequence ID" value="ENSLACP00000001694.2"/>
    <property type="gene ID" value="ENSLACG00000001517.2"/>
</dbReference>
<organism evidence="11 12">
    <name type="scientific">Latimeria chalumnae</name>
    <name type="common">Coelacanth</name>
    <dbReference type="NCBI Taxonomy" id="7897"/>
    <lineage>
        <taxon>Eukaryota</taxon>
        <taxon>Metazoa</taxon>
        <taxon>Chordata</taxon>
        <taxon>Craniata</taxon>
        <taxon>Vertebrata</taxon>
        <taxon>Euteleostomi</taxon>
        <taxon>Coelacanthiformes</taxon>
        <taxon>Coelacanthidae</taxon>
        <taxon>Latimeria</taxon>
    </lineage>
</organism>
<evidence type="ECO:0000256" key="1">
    <source>
        <dbReference type="ARBA" id="ARBA00004141"/>
    </source>
</evidence>
<evidence type="ECO:0000256" key="4">
    <source>
        <dbReference type="ARBA" id="ARBA00022989"/>
    </source>
</evidence>
<comment type="similarity">
    <text evidence="8">Belongs to the sodium:neurotransmitter symporter (SNF) (TC 2.A.22) family.</text>
</comment>
<feature type="binding site" evidence="6">
    <location>
        <position position="45"/>
    </location>
    <ligand>
        <name>Na(+)</name>
        <dbReference type="ChEBI" id="CHEBI:29101"/>
        <label>1</label>
    </ligand>
</feature>
<feature type="disulfide bond" evidence="7">
    <location>
        <begin position="151"/>
        <end position="160"/>
    </location>
</feature>
<evidence type="ECO:0000256" key="10">
    <source>
        <dbReference type="SAM" id="Phobius"/>
    </source>
</evidence>
<dbReference type="AlphaFoldDB" id="H2ZWC3"/>
<evidence type="ECO:0000256" key="3">
    <source>
        <dbReference type="ARBA" id="ARBA00022692"/>
    </source>
</evidence>
<keyword evidence="5 10" id="KW-0472">Membrane</keyword>
<proteinExistence type="inferred from homology"/>
<evidence type="ECO:0000313" key="12">
    <source>
        <dbReference type="Proteomes" id="UP000008672"/>
    </source>
</evidence>
<feature type="binding site" evidence="6">
    <location>
        <position position="288"/>
    </location>
    <ligand>
        <name>Na(+)</name>
        <dbReference type="ChEBI" id="CHEBI:29101"/>
        <label>1</label>
    </ligand>
</feature>
<dbReference type="PRINTS" id="PR00176">
    <property type="entry name" value="NANEUSMPORT"/>
</dbReference>
<evidence type="ECO:0000256" key="6">
    <source>
        <dbReference type="PIRSR" id="PIRSR600175-1"/>
    </source>
</evidence>
<dbReference type="PROSITE" id="PS00754">
    <property type="entry name" value="NA_NEUROTRAN_SYMP_2"/>
    <property type="match status" value="1"/>
</dbReference>
<dbReference type="EMBL" id="AFYH01048779">
    <property type="status" value="NOT_ANNOTATED_CDS"/>
    <property type="molecule type" value="Genomic_DNA"/>
</dbReference>
<evidence type="ECO:0000256" key="8">
    <source>
        <dbReference type="RuleBase" id="RU003732"/>
    </source>
</evidence>
<dbReference type="GeneID" id="102348489"/>
<evidence type="ECO:0000256" key="9">
    <source>
        <dbReference type="SAM" id="MobiDB-lite"/>
    </source>
</evidence>
<dbReference type="GO" id="GO:0005886">
    <property type="term" value="C:plasma membrane"/>
    <property type="evidence" value="ECO:0007669"/>
    <property type="project" value="TreeGrafter"/>
</dbReference>
<keyword evidence="4 10" id="KW-1133">Transmembrane helix</keyword>
<feature type="binding site" evidence="6">
    <location>
        <position position="385"/>
    </location>
    <ligand>
        <name>Na(+)</name>
        <dbReference type="ChEBI" id="CHEBI:29101"/>
        <label>1</label>
    </ligand>
</feature>
<dbReference type="RefSeq" id="XP_005993605.1">
    <property type="nucleotide sequence ID" value="XM_005993543.3"/>
</dbReference>
<feature type="binding site" evidence="6">
    <location>
        <position position="320"/>
    </location>
    <ligand>
        <name>Na(+)</name>
        <dbReference type="ChEBI" id="CHEBI:29101"/>
        <label>2</label>
    </ligand>
</feature>
<dbReference type="Pfam" id="PF00209">
    <property type="entry name" value="SNF"/>
    <property type="match status" value="1"/>
</dbReference>
<sequence>MDEQCYVTPHSEKKMTQTSHGTKEKKLKERGQWKNKAEFVLSVAGMIIGLGNMWRFPYLCYKNGGGVFLIPYVIFLFACGIPLFFLETALGQYTTEGGVTSWRKLCPLFEGLGYGTQVILFLLTFYYIIVLAWAFFYFFSSFTLVLPWASCQNEWNTASCVEFQNSNQSYNWTAPENATSSVIEFWENRVLKISSGIEHIGNVRWELALCLLLAWTICYFCVWKGVKSTGKVVYFTATFPYLMLLVLIIRGVTLPGAIQGIKFYLYPDITKLSDPQVWLEAGTQIFFSYALCLGCLTSLGSYNRFNNNCYRDSIAFCCLNSGTSFVAGFAIFSILGFMAHEQGVPISEVAESGPGLAFIAYPKAVIMMPFAPLWAGFFFLMIVILGLDSQFVGIEGFVTAITDLYPTIFRKGKRRELLILAVCVISFLMGLLMITEGGMYVFQLFDYYAASGICLLFFGFFEAFFIGWVYGADRFYKNIEDMIGYRPGPYLKYCWLFVTPTICIATFVFSVIKYTPLSYNKTYFYPWWGDGLGWLLALSSMACVPLWITYQLTSIKGSLKERFYWLAMPREDLRQRKLHEDTLLASFPPEVASLSN</sequence>
<dbReference type="PANTHER" id="PTHR11616">
    <property type="entry name" value="SODIUM/CHLORIDE DEPENDENT TRANSPORTER"/>
    <property type="match status" value="1"/>
</dbReference>
<dbReference type="EMBL" id="AFYH01048780">
    <property type="status" value="NOT_ANNOTATED_CDS"/>
    <property type="molecule type" value="Genomic_DNA"/>
</dbReference>
<dbReference type="EMBL" id="AFYH01048778">
    <property type="status" value="NOT_ANNOTATED_CDS"/>
    <property type="molecule type" value="Genomic_DNA"/>
</dbReference>
<feature type="binding site" evidence="6">
    <location>
        <position position="388"/>
    </location>
    <ligand>
        <name>Na(+)</name>
        <dbReference type="ChEBI" id="CHEBI:29101"/>
        <label>1</label>
    </ligand>
</feature>
<feature type="transmembrane region" description="Helical" evidence="10">
    <location>
        <begin position="359"/>
        <end position="387"/>
    </location>
</feature>
<feature type="transmembrane region" description="Helical" evidence="10">
    <location>
        <begin position="493"/>
        <end position="512"/>
    </location>
</feature>
<dbReference type="InterPro" id="IPR000175">
    <property type="entry name" value="Na/ntran_symport"/>
</dbReference>
<name>H2ZWC3_LATCH</name>
<feature type="transmembrane region" description="Helical" evidence="10">
    <location>
        <begin position="37"/>
        <end position="54"/>
    </location>
</feature>
<evidence type="ECO:0000256" key="7">
    <source>
        <dbReference type="PIRSR" id="PIRSR600175-2"/>
    </source>
</evidence>
<dbReference type="CDD" id="cd11496">
    <property type="entry name" value="SLC6sbd-TauT-like"/>
    <property type="match status" value="1"/>
</dbReference>
<dbReference type="GO" id="GO:0046872">
    <property type="term" value="F:metal ion binding"/>
    <property type="evidence" value="ECO:0007669"/>
    <property type="project" value="UniProtKB-KW"/>
</dbReference>
<evidence type="ECO:0000313" key="11">
    <source>
        <dbReference type="Ensembl" id="ENSLACP00000001694.2"/>
    </source>
</evidence>
<dbReference type="EMBL" id="AFYH01048782">
    <property type="status" value="NOT_ANNOTATED_CDS"/>
    <property type="molecule type" value="Genomic_DNA"/>
</dbReference>
<dbReference type="EMBL" id="AFYH01048776">
    <property type="status" value="NOT_ANNOTATED_CDS"/>
    <property type="molecule type" value="Genomic_DNA"/>
</dbReference>
<gene>
    <name evidence="11" type="primary">LOC102348489</name>
</gene>
<dbReference type="GO" id="GO:0042995">
    <property type="term" value="C:cell projection"/>
    <property type="evidence" value="ECO:0007669"/>
    <property type="project" value="TreeGrafter"/>
</dbReference>
<keyword evidence="8" id="KW-0769">Symport</keyword>
<dbReference type="EMBL" id="AFYH01048781">
    <property type="status" value="NOT_ANNOTATED_CDS"/>
    <property type="molecule type" value="Genomic_DNA"/>
</dbReference>
<evidence type="ECO:0000256" key="5">
    <source>
        <dbReference type="ARBA" id="ARBA00023136"/>
    </source>
</evidence>
<evidence type="ECO:0000256" key="2">
    <source>
        <dbReference type="ARBA" id="ARBA00022448"/>
    </source>
</evidence>